<proteinExistence type="inferred from homology"/>
<keyword evidence="2" id="KW-0479">Metal-binding</keyword>
<dbReference type="GO" id="GO:0045814">
    <property type="term" value="P:negative regulation of gene expression, epigenetic"/>
    <property type="evidence" value="ECO:0007669"/>
    <property type="project" value="UniProtKB-ARBA"/>
</dbReference>
<dbReference type="Gramene" id="OIV92445">
    <property type="protein sequence ID" value="OIV92445"/>
    <property type="gene ID" value="TanjilG_02208"/>
</dbReference>
<feature type="compositionally biased region" description="Polar residues" evidence="11">
    <location>
        <begin position="453"/>
        <end position="467"/>
    </location>
</feature>
<keyword evidence="8" id="KW-0539">Nucleus</keyword>
<keyword evidence="4" id="KW-0862">Zinc</keyword>
<evidence type="ECO:0000256" key="11">
    <source>
        <dbReference type="SAM" id="MobiDB-lite"/>
    </source>
</evidence>
<dbReference type="GO" id="GO:0008270">
    <property type="term" value="F:zinc ion binding"/>
    <property type="evidence" value="ECO:0007669"/>
    <property type="project" value="UniProtKB-KW"/>
</dbReference>
<dbReference type="FunFam" id="3.30.40.10:FF:000561">
    <property type="entry name" value="Bromo-adjacent homology (BAH) domain-containing protein"/>
    <property type="match status" value="1"/>
</dbReference>
<dbReference type="GO" id="GO:0140002">
    <property type="term" value="F:histone H3K4me3 reader activity"/>
    <property type="evidence" value="ECO:0007669"/>
    <property type="project" value="UniProtKB-ARBA"/>
</dbReference>
<dbReference type="FunFam" id="2.30.30.490:FF:000019">
    <property type="entry name" value="Chromatin remodeling protein EBS"/>
    <property type="match status" value="1"/>
</dbReference>
<feature type="region of interest" description="Disordered" evidence="11">
    <location>
        <begin position="446"/>
        <end position="467"/>
    </location>
</feature>
<dbReference type="PROSITE" id="PS51038">
    <property type="entry name" value="BAH"/>
    <property type="match status" value="1"/>
</dbReference>
<evidence type="ECO:0000256" key="2">
    <source>
        <dbReference type="ARBA" id="ARBA00022723"/>
    </source>
</evidence>
<dbReference type="SMART" id="SM00439">
    <property type="entry name" value="BAH"/>
    <property type="match status" value="1"/>
</dbReference>
<dbReference type="InterPro" id="IPR019787">
    <property type="entry name" value="Znf_PHD-finger"/>
</dbReference>
<dbReference type="Gene3D" id="3.30.40.10">
    <property type="entry name" value="Zinc/RING finger domain, C3HC4 (zinc finger)"/>
    <property type="match status" value="1"/>
</dbReference>
<reference evidence="14 15" key="1">
    <citation type="journal article" date="2017" name="Plant Biotechnol. J.">
        <title>A comprehensive draft genome sequence for lupin (Lupinus angustifolius), an emerging health food: insights into plant-microbe interactions and legume evolution.</title>
        <authorList>
            <person name="Hane J.K."/>
            <person name="Ming Y."/>
            <person name="Kamphuis L.G."/>
            <person name="Nelson M.N."/>
            <person name="Garg G."/>
            <person name="Atkins C.A."/>
            <person name="Bayer P.E."/>
            <person name="Bravo A."/>
            <person name="Bringans S."/>
            <person name="Cannon S."/>
            <person name="Edwards D."/>
            <person name="Foley R."/>
            <person name="Gao L.L."/>
            <person name="Harrison M.J."/>
            <person name="Huang W."/>
            <person name="Hurgobin B."/>
            <person name="Li S."/>
            <person name="Liu C.W."/>
            <person name="McGrath A."/>
            <person name="Morahan G."/>
            <person name="Murray J."/>
            <person name="Weller J."/>
            <person name="Jian J."/>
            <person name="Singh K.B."/>
        </authorList>
    </citation>
    <scope>NUCLEOTIDE SEQUENCE [LARGE SCALE GENOMIC DNA]</scope>
    <source>
        <strain evidence="15">cv. Tanjil</strain>
        <tissue evidence="14">Whole plant</tissue>
    </source>
</reference>
<dbReference type="InterPro" id="IPR043151">
    <property type="entry name" value="BAH_sf"/>
</dbReference>
<evidence type="ECO:0000256" key="3">
    <source>
        <dbReference type="ARBA" id="ARBA00022771"/>
    </source>
</evidence>
<keyword evidence="6" id="KW-0287">Flowering</keyword>
<organism evidence="14 15">
    <name type="scientific">Lupinus angustifolius</name>
    <name type="common">Narrow-leaved blue lupine</name>
    <dbReference type="NCBI Taxonomy" id="3871"/>
    <lineage>
        <taxon>Eukaryota</taxon>
        <taxon>Viridiplantae</taxon>
        <taxon>Streptophyta</taxon>
        <taxon>Embryophyta</taxon>
        <taxon>Tracheophyta</taxon>
        <taxon>Spermatophyta</taxon>
        <taxon>Magnoliopsida</taxon>
        <taxon>eudicotyledons</taxon>
        <taxon>Gunneridae</taxon>
        <taxon>Pentapetalae</taxon>
        <taxon>rosids</taxon>
        <taxon>fabids</taxon>
        <taxon>Fabales</taxon>
        <taxon>Fabaceae</taxon>
        <taxon>Papilionoideae</taxon>
        <taxon>50 kb inversion clade</taxon>
        <taxon>genistoids sensu lato</taxon>
        <taxon>core genistoids</taxon>
        <taxon>Genisteae</taxon>
        <taxon>Lupinus</taxon>
    </lineage>
</organism>
<keyword evidence="5" id="KW-0805">Transcription regulation</keyword>
<dbReference type="GO" id="GO:0003682">
    <property type="term" value="F:chromatin binding"/>
    <property type="evidence" value="ECO:0007669"/>
    <property type="project" value="InterPro"/>
</dbReference>
<keyword evidence="7" id="KW-0804">Transcription</keyword>
<dbReference type="Pfam" id="PF00628">
    <property type="entry name" value="PHD"/>
    <property type="match status" value="1"/>
</dbReference>
<protein>
    <submittedName>
        <fullName evidence="14">Uncharacterized protein</fullName>
    </submittedName>
</protein>
<dbReference type="PROSITE" id="PS50016">
    <property type="entry name" value="ZF_PHD_2"/>
    <property type="match status" value="1"/>
</dbReference>
<sequence length="467" mass="53754">MAKTRPGKRDIDSYTIKGSNKIVRAGDCVLMRPSDTSKPPYVARVEKIEQDGRSNVKVRVRWYYRPEESIGGRRQFHGAKELFLSDHYDVQSAHTIEGKCIVHSFKNYTKLENVGAEDYYCRFEYKAATGAFTPDRVAVYCKCEMPYNPDDLMVQCEGCKDWYHPACVGMTIEEAKKLDHFVCSECSSDDDLKKPQVTFPGSPASDGKVQSNTHEDSSSILDEGVMIDRTIPSRMVGEIAATRIQNAFRSFMARRSTQHLRGADTFEDLVQDDMARDQTETTLNYIHSWSRIQEQIKARRLCMIIESRIKRKNLENQLKHDAKINELEVEWCNGSETMEEILSRLQQREEAAIKRERAMAYAFSHQWRPNCSQYFGQASYSLGKESWGWSWTERWVAARPWEVRVRGQTPKKKLNSQQQNTKLDNTNHNESKVTLVKSAMSNGKEIGKRKENNTPMLSIINNLPNSQ</sequence>
<evidence type="ECO:0000256" key="4">
    <source>
        <dbReference type="ARBA" id="ARBA00022833"/>
    </source>
</evidence>
<evidence type="ECO:0000313" key="14">
    <source>
        <dbReference type="EMBL" id="OIV92445.1"/>
    </source>
</evidence>
<evidence type="ECO:0000259" key="13">
    <source>
        <dbReference type="PROSITE" id="PS51038"/>
    </source>
</evidence>
<accession>A0A4P1QQC4</accession>
<evidence type="ECO:0000256" key="7">
    <source>
        <dbReference type="ARBA" id="ARBA00023163"/>
    </source>
</evidence>
<dbReference type="InterPro" id="IPR001965">
    <property type="entry name" value="Znf_PHD"/>
</dbReference>
<dbReference type="CDD" id="cd04714">
    <property type="entry name" value="BAH_BAHCC1"/>
    <property type="match status" value="1"/>
</dbReference>
<evidence type="ECO:0000259" key="12">
    <source>
        <dbReference type="PROSITE" id="PS50016"/>
    </source>
</evidence>
<evidence type="ECO:0000256" key="5">
    <source>
        <dbReference type="ARBA" id="ARBA00023015"/>
    </source>
</evidence>
<dbReference type="GO" id="GO:0009908">
    <property type="term" value="P:flower development"/>
    <property type="evidence" value="ECO:0007669"/>
    <property type="project" value="UniProtKB-KW"/>
</dbReference>
<evidence type="ECO:0000256" key="10">
    <source>
        <dbReference type="PROSITE-ProRule" id="PRU00146"/>
    </source>
</evidence>
<dbReference type="PROSITE" id="PS01359">
    <property type="entry name" value="ZF_PHD_1"/>
    <property type="match status" value="1"/>
</dbReference>
<dbReference type="GO" id="GO:0005634">
    <property type="term" value="C:nucleus"/>
    <property type="evidence" value="ECO:0007669"/>
    <property type="project" value="UniProtKB-SubCell"/>
</dbReference>
<dbReference type="SUPFAM" id="SSF57903">
    <property type="entry name" value="FYVE/PHD zinc finger"/>
    <property type="match status" value="1"/>
</dbReference>
<evidence type="ECO:0000313" key="15">
    <source>
        <dbReference type="Proteomes" id="UP000188354"/>
    </source>
</evidence>
<evidence type="ECO:0000256" key="8">
    <source>
        <dbReference type="ARBA" id="ARBA00023242"/>
    </source>
</evidence>
<keyword evidence="15" id="KW-1185">Reference proteome</keyword>
<comment type="similarity">
    <text evidence="9">Belongs to the SHL1/EBS protein family.</text>
</comment>
<dbReference type="InterPro" id="IPR011011">
    <property type="entry name" value="Znf_FYVE_PHD"/>
</dbReference>
<dbReference type="GO" id="GO:2000028">
    <property type="term" value="P:regulation of photoperiodism, flowering"/>
    <property type="evidence" value="ECO:0007669"/>
    <property type="project" value="UniProtKB-ARBA"/>
</dbReference>
<dbReference type="AlphaFoldDB" id="A0A4P1QQC4"/>
<feature type="region of interest" description="Disordered" evidence="11">
    <location>
        <begin position="194"/>
        <end position="217"/>
    </location>
</feature>
<dbReference type="InterPro" id="IPR013083">
    <property type="entry name" value="Znf_RING/FYVE/PHD"/>
</dbReference>
<dbReference type="STRING" id="3871.A0A4P1QQC4"/>
<comment type="subcellular location">
    <subcellularLocation>
        <location evidence="1">Nucleus</location>
    </subcellularLocation>
</comment>
<name>A0A4P1QQC4_LUPAN</name>
<evidence type="ECO:0000256" key="6">
    <source>
        <dbReference type="ARBA" id="ARBA00023089"/>
    </source>
</evidence>
<dbReference type="Gene3D" id="2.30.30.490">
    <property type="match status" value="1"/>
</dbReference>
<dbReference type="InterPro" id="IPR019786">
    <property type="entry name" value="Zinc_finger_PHD-type_CS"/>
</dbReference>
<feature type="domain" description="PHD-type" evidence="12">
    <location>
        <begin position="138"/>
        <end position="189"/>
    </location>
</feature>
<dbReference type="Proteomes" id="UP000188354">
    <property type="component" value="Chromosome LG19"/>
</dbReference>
<gene>
    <name evidence="14" type="ORF">TanjilG_02208</name>
</gene>
<keyword evidence="3 10" id="KW-0863">Zinc-finger</keyword>
<dbReference type="EMBL" id="CM007379">
    <property type="protein sequence ID" value="OIV92445.1"/>
    <property type="molecule type" value="Genomic_DNA"/>
</dbReference>
<dbReference type="GO" id="GO:0000976">
    <property type="term" value="F:transcription cis-regulatory region binding"/>
    <property type="evidence" value="ECO:0007669"/>
    <property type="project" value="UniProtKB-ARBA"/>
</dbReference>
<dbReference type="PANTHER" id="PTHR46364">
    <property type="entry name" value="OS08G0421900 PROTEIN"/>
    <property type="match status" value="1"/>
</dbReference>
<dbReference type="PROSITE" id="PS50096">
    <property type="entry name" value="IQ"/>
    <property type="match status" value="1"/>
</dbReference>
<feature type="domain" description="BAH" evidence="13">
    <location>
        <begin position="21"/>
        <end position="136"/>
    </location>
</feature>
<dbReference type="InterPro" id="IPR001025">
    <property type="entry name" value="BAH_dom"/>
</dbReference>
<dbReference type="SMART" id="SM00249">
    <property type="entry name" value="PHD"/>
    <property type="match status" value="1"/>
</dbReference>
<evidence type="ECO:0000256" key="1">
    <source>
        <dbReference type="ARBA" id="ARBA00004123"/>
    </source>
</evidence>
<evidence type="ECO:0000256" key="9">
    <source>
        <dbReference type="ARBA" id="ARBA00060739"/>
    </source>
</evidence>
<dbReference type="Pfam" id="PF01426">
    <property type="entry name" value="BAH"/>
    <property type="match status" value="1"/>
</dbReference>